<dbReference type="SUPFAM" id="SSF51735">
    <property type="entry name" value="NAD(P)-binding Rossmann-fold domains"/>
    <property type="match status" value="1"/>
</dbReference>
<accession>K1SM09</accession>
<feature type="non-terminal residue" evidence="2">
    <location>
        <position position="180"/>
    </location>
</feature>
<dbReference type="PANTHER" id="PTHR10491">
    <property type="entry name" value="DTDP-4-DEHYDRORHAMNOSE REDUCTASE"/>
    <property type="match status" value="1"/>
</dbReference>
<dbReference type="EMBL" id="AJWY01010682">
    <property type="protein sequence ID" value="EKC54870.1"/>
    <property type="molecule type" value="Genomic_DNA"/>
</dbReference>
<feature type="non-terminal residue" evidence="2">
    <location>
        <position position="1"/>
    </location>
</feature>
<evidence type="ECO:0000313" key="2">
    <source>
        <dbReference type="EMBL" id="EKC54870.1"/>
    </source>
</evidence>
<proteinExistence type="predicted"/>
<dbReference type="GO" id="GO:0019305">
    <property type="term" value="P:dTDP-rhamnose biosynthetic process"/>
    <property type="evidence" value="ECO:0007669"/>
    <property type="project" value="TreeGrafter"/>
</dbReference>
<dbReference type="InterPro" id="IPR029903">
    <property type="entry name" value="RmlD-like-bd"/>
</dbReference>
<organism evidence="2">
    <name type="scientific">human gut metagenome</name>
    <dbReference type="NCBI Taxonomy" id="408170"/>
    <lineage>
        <taxon>unclassified sequences</taxon>
        <taxon>metagenomes</taxon>
        <taxon>organismal metagenomes</taxon>
    </lineage>
</organism>
<dbReference type="Pfam" id="PF04321">
    <property type="entry name" value="RmlD_sub_bind"/>
    <property type="match status" value="1"/>
</dbReference>
<sequence>VNAVGARNLAQSAESIQAKLIQISTDDVFSSASDTPYNEFDDVNPVGLFAKSKYAGEKFVIQLMTRYVIIRSSWIYGIGKDFLNEVLEAAADPQVSTMELLNNDRAVPTSAAELARVVKFFIDNDHYGIYHAVCSGGSCTRLEFAKEILRLAGKEDRLTVTVKYGTPEKYSVLDNMMLRL</sequence>
<dbReference type="PANTHER" id="PTHR10491:SF4">
    <property type="entry name" value="METHIONINE ADENOSYLTRANSFERASE 2 SUBUNIT BETA"/>
    <property type="match status" value="1"/>
</dbReference>
<protein>
    <submittedName>
        <fullName evidence="2">dTDP-4-dehydrorhamnose reductase</fullName>
        <ecNumber evidence="2">1.1.1.133</ecNumber>
    </submittedName>
</protein>
<feature type="domain" description="RmlD-like substrate binding" evidence="1">
    <location>
        <begin position="1"/>
        <end position="157"/>
    </location>
</feature>
<dbReference type="InterPro" id="IPR005913">
    <property type="entry name" value="dTDP_dehydrorham_reduct"/>
</dbReference>
<keyword evidence="2" id="KW-0560">Oxidoreductase</keyword>
<dbReference type="GO" id="GO:0005829">
    <property type="term" value="C:cytosol"/>
    <property type="evidence" value="ECO:0007669"/>
    <property type="project" value="TreeGrafter"/>
</dbReference>
<name>K1SM09_9ZZZZ</name>
<dbReference type="EC" id="1.1.1.133" evidence="2"/>
<gene>
    <name evidence="2" type="ORF">LEA_15648</name>
</gene>
<dbReference type="GO" id="GO:0008831">
    <property type="term" value="F:dTDP-4-dehydrorhamnose reductase activity"/>
    <property type="evidence" value="ECO:0007669"/>
    <property type="project" value="UniProtKB-EC"/>
</dbReference>
<dbReference type="Gene3D" id="3.40.50.720">
    <property type="entry name" value="NAD(P)-binding Rossmann-like Domain"/>
    <property type="match status" value="1"/>
</dbReference>
<dbReference type="AlphaFoldDB" id="K1SM09"/>
<dbReference type="InterPro" id="IPR036291">
    <property type="entry name" value="NAD(P)-bd_dom_sf"/>
</dbReference>
<reference evidence="2" key="1">
    <citation type="journal article" date="2013" name="Environ. Microbiol.">
        <title>Microbiota from the distal guts of lean and obese adolescents exhibit partial functional redundancy besides clear differences in community structure.</title>
        <authorList>
            <person name="Ferrer M."/>
            <person name="Ruiz A."/>
            <person name="Lanza F."/>
            <person name="Haange S.B."/>
            <person name="Oberbach A."/>
            <person name="Till H."/>
            <person name="Bargiela R."/>
            <person name="Campoy C."/>
            <person name="Segura M.T."/>
            <person name="Richter M."/>
            <person name="von Bergen M."/>
            <person name="Seifert J."/>
            <person name="Suarez A."/>
        </authorList>
    </citation>
    <scope>NUCLEOTIDE SEQUENCE</scope>
</reference>
<evidence type="ECO:0000259" key="1">
    <source>
        <dbReference type="Pfam" id="PF04321"/>
    </source>
</evidence>
<comment type="caution">
    <text evidence="2">The sequence shown here is derived from an EMBL/GenBank/DDBJ whole genome shotgun (WGS) entry which is preliminary data.</text>
</comment>